<proteinExistence type="predicted"/>
<evidence type="ECO:0000313" key="1">
    <source>
        <dbReference type="EMBL" id="KAL0359023.1"/>
    </source>
</evidence>
<comment type="caution">
    <text evidence="1">The sequence shown here is derived from an EMBL/GenBank/DDBJ whole genome shotgun (WGS) entry which is preliminary data.</text>
</comment>
<dbReference type="EMBL" id="JACGWK010000004">
    <property type="protein sequence ID" value="KAL0359023.1"/>
    <property type="molecule type" value="Genomic_DNA"/>
</dbReference>
<name>A0AAW2PSR6_9LAMI</name>
<accession>A0AAW2PSR6</accession>
<gene>
    <name evidence="1" type="ORF">Sangu_0751700</name>
</gene>
<protein>
    <submittedName>
        <fullName evidence="1">Uncharacterized protein</fullName>
    </submittedName>
</protein>
<sequence length="71" mass="7901">MEGAEAQKREVHRNNVMNKIVSAINDQKACSESLMKNSTLIGYEIIQEVGSKPTRLRGLALWLKPLFSSLG</sequence>
<organism evidence="1">
    <name type="scientific">Sesamum angustifolium</name>
    <dbReference type="NCBI Taxonomy" id="2727405"/>
    <lineage>
        <taxon>Eukaryota</taxon>
        <taxon>Viridiplantae</taxon>
        <taxon>Streptophyta</taxon>
        <taxon>Embryophyta</taxon>
        <taxon>Tracheophyta</taxon>
        <taxon>Spermatophyta</taxon>
        <taxon>Magnoliopsida</taxon>
        <taxon>eudicotyledons</taxon>
        <taxon>Gunneridae</taxon>
        <taxon>Pentapetalae</taxon>
        <taxon>asterids</taxon>
        <taxon>lamiids</taxon>
        <taxon>Lamiales</taxon>
        <taxon>Pedaliaceae</taxon>
        <taxon>Sesamum</taxon>
    </lineage>
</organism>
<reference evidence="1" key="2">
    <citation type="journal article" date="2024" name="Plant">
        <title>Genomic evolution and insights into agronomic trait innovations of Sesamum species.</title>
        <authorList>
            <person name="Miao H."/>
            <person name="Wang L."/>
            <person name="Qu L."/>
            <person name="Liu H."/>
            <person name="Sun Y."/>
            <person name="Le M."/>
            <person name="Wang Q."/>
            <person name="Wei S."/>
            <person name="Zheng Y."/>
            <person name="Lin W."/>
            <person name="Duan Y."/>
            <person name="Cao H."/>
            <person name="Xiong S."/>
            <person name="Wang X."/>
            <person name="Wei L."/>
            <person name="Li C."/>
            <person name="Ma Q."/>
            <person name="Ju M."/>
            <person name="Zhao R."/>
            <person name="Li G."/>
            <person name="Mu C."/>
            <person name="Tian Q."/>
            <person name="Mei H."/>
            <person name="Zhang T."/>
            <person name="Gao T."/>
            <person name="Zhang H."/>
        </authorList>
    </citation>
    <scope>NUCLEOTIDE SEQUENCE</scope>
    <source>
        <strain evidence="1">G01</strain>
    </source>
</reference>
<reference evidence="1" key="1">
    <citation type="submission" date="2020-06" db="EMBL/GenBank/DDBJ databases">
        <authorList>
            <person name="Li T."/>
            <person name="Hu X."/>
            <person name="Zhang T."/>
            <person name="Song X."/>
            <person name="Zhang H."/>
            <person name="Dai N."/>
            <person name="Sheng W."/>
            <person name="Hou X."/>
            <person name="Wei L."/>
        </authorList>
    </citation>
    <scope>NUCLEOTIDE SEQUENCE</scope>
    <source>
        <strain evidence="1">G01</strain>
        <tissue evidence="1">Leaf</tissue>
    </source>
</reference>
<dbReference type="AlphaFoldDB" id="A0AAW2PSR6"/>